<keyword evidence="3" id="KW-1185">Reference proteome</keyword>
<dbReference type="AlphaFoldDB" id="A0A8S3ZEX1"/>
<proteinExistence type="predicted"/>
<dbReference type="OrthoDB" id="6198763at2759"/>
<feature type="compositionally biased region" description="Polar residues" evidence="1">
    <location>
        <begin position="238"/>
        <end position="248"/>
    </location>
</feature>
<sequence length="310" mass="34995">VPMLQMVSQKTQTDEGPWADNSCLVEEQDLNQHYAASKKNSGHENFIPVEKFSMDHLPPFFPNSDVIKLVTLIADLTVRVTVQFVSDRGPEAVQGTDIPNLSNIGSELMKVGAGWIADTQVYPNESCRCKECEHSLTPATSFAYVSVKTFTHVVYDDPKIQEYTHHLFLDVSEAPSVYTDQVTLNEMFDKGYNMKQTRRLMYYTHNLQLVYRLTNTKQKQSHYIISLKRNEDARSKNDPPQTRGNSAKQKPRLDIVVSHPHGDAKQVNYGNLEDAEVGGKRYPCTLINVLGFSEARIIVLGVDSIHSGFE</sequence>
<feature type="compositionally biased region" description="Basic and acidic residues" evidence="1">
    <location>
        <begin position="228"/>
        <end position="237"/>
    </location>
</feature>
<feature type="non-terminal residue" evidence="2">
    <location>
        <position position="310"/>
    </location>
</feature>
<reference evidence="2" key="1">
    <citation type="submission" date="2021-04" db="EMBL/GenBank/DDBJ databases">
        <authorList>
            <consortium name="Molecular Ecology Group"/>
        </authorList>
    </citation>
    <scope>NUCLEOTIDE SEQUENCE</scope>
</reference>
<organism evidence="2 3">
    <name type="scientific">Candidula unifasciata</name>
    <dbReference type="NCBI Taxonomy" id="100452"/>
    <lineage>
        <taxon>Eukaryota</taxon>
        <taxon>Metazoa</taxon>
        <taxon>Spiralia</taxon>
        <taxon>Lophotrochozoa</taxon>
        <taxon>Mollusca</taxon>
        <taxon>Gastropoda</taxon>
        <taxon>Heterobranchia</taxon>
        <taxon>Euthyneura</taxon>
        <taxon>Panpulmonata</taxon>
        <taxon>Eupulmonata</taxon>
        <taxon>Stylommatophora</taxon>
        <taxon>Helicina</taxon>
        <taxon>Helicoidea</taxon>
        <taxon>Geomitridae</taxon>
        <taxon>Candidula</taxon>
    </lineage>
</organism>
<accession>A0A8S3ZEX1</accession>
<dbReference type="EMBL" id="CAJHNH020002102">
    <property type="protein sequence ID" value="CAG5125582.1"/>
    <property type="molecule type" value="Genomic_DNA"/>
</dbReference>
<evidence type="ECO:0000313" key="2">
    <source>
        <dbReference type="EMBL" id="CAG5125582.1"/>
    </source>
</evidence>
<evidence type="ECO:0000313" key="3">
    <source>
        <dbReference type="Proteomes" id="UP000678393"/>
    </source>
</evidence>
<name>A0A8S3ZEX1_9EUPU</name>
<feature type="region of interest" description="Disordered" evidence="1">
    <location>
        <begin position="227"/>
        <end position="253"/>
    </location>
</feature>
<protein>
    <submittedName>
        <fullName evidence="2">Uncharacterized protein</fullName>
    </submittedName>
</protein>
<gene>
    <name evidence="2" type="ORF">CUNI_LOCUS11140</name>
</gene>
<evidence type="ECO:0000256" key="1">
    <source>
        <dbReference type="SAM" id="MobiDB-lite"/>
    </source>
</evidence>
<dbReference type="Proteomes" id="UP000678393">
    <property type="component" value="Unassembled WGS sequence"/>
</dbReference>
<comment type="caution">
    <text evidence="2">The sequence shown here is derived from an EMBL/GenBank/DDBJ whole genome shotgun (WGS) entry which is preliminary data.</text>
</comment>